<name>A0A2P6MPY6_9EUKA</name>
<keyword evidence="5" id="KW-1185">Reference proteome</keyword>
<dbReference type="InterPro" id="IPR023780">
    <property type="entry name" value="Chromo_domain"/>
</dbReference>
<dbReference type="InterPro" id="IPR016197">
    <property type="entry name" value="Chromo-like_dom_sf"/>
</dbReference>
<feature type="domain" description="Chromo" evidence="3">
    <location>
        <begin position="1"/>
        <end position="60"/>
    </location>
</feature>
<dbReference type="Proteomes" id="UP000241769">
    <property type="component" value="Unassembled WGS sequence"/>
</dbReference>
<dbReference type="SMART" id="SM00298">
    <property type="entry name" value="CHROMO"/>
    <property type="match status" value="1"/>
</dbReference>
<organism evidence="4 5">
    <name type="scientific">Planoprotostelium fungivorum</name>
    <dbReference type="NCBI Taxonomy" id="1890364"/>
    <lineage>
        <taxon>Eukaryota</taxon>
        <taxon>Amoebozoa</taxon>
        <taxon>Evosea</taxon>
        <taxon>Variosea</taxon>
        <taxon>Cavosteliida</taxon>
        <taxon>Cavosteliaceae</taxon>
        <taxon>Planoprotostelium</taxon>
    </lineage>
</organism>
<dbReference type="InterPro" id="IPR051219">
    <property type="entry name" value="Heterochromatin_chromo-domain"/>
</dbReference>
<dbReference type="STRING" id="1890364.A0A2P6MPY6"/>
<dbReference type="AlphaFoldDB" id="A0A2P6MPY6"/>
<evidence type="ECO:0000313" key="5">
    <source>
        <dbReference type="Proteomes" id="UP000241769"/>
    </source>
</evidence>
<evidence type="ECO:0000313" key="4">
    <source>
        <dbReference type="EMBL" id="PRP73761.1"/>
    </source>
</evidence>
<dbReference type="Gene3D" id="2.40.50.40">
    <property type="match status" value="1"/>
</dbReference>
<dbReference type="CDD" id="cd00024">
    <property type="entry name" value="CD_CSD"/>
    <property type="match status" value="1"/>
</dbReference>
<evidence type="ECO:0000256" key="1">
    <source>
        <dbReference type="ARBA" id="ARBA00004123"/>
    </source>
</evidence>
<dbReference type="SUPFAM" id="SSF54160">
    <property type="entry name" value="Chromo domain-like"/>
    <property type="match status" value="1"/>
</dbReference>
<comment type="subcellular location">
    <subcellularLocation>
        <location evidence="1">Nucleus</location>
    </subcellularLocation>
</comment>
<dbReference type="PANTHER" id="PTHR22812">
    <property type="entry name" value="CHROMOBOX PROTEIN"/>
    <property type="match status" value="1"/>
</dbReference>
<dbReference type="OrthoDB" id="5427872at2759"/>
<dbReference type="GO" id="GO:0005634">
    <property type="term" value="C:nucleus"/>
    <property type="evidence" value="ECO:0007669"/>
    <property type="project" value="UniProtKB-SubCell"/>
</dbReference>
<protein>
    <submittedName>
        <fullName evidence="4">Retrotransposable element protein</fullName>
    </submittedName>
</protein>
<dbReference type="EMBL" id="MDYQ01000551">
    <property type="protein sequence ID" value="PRP73761.1"/>
    <property type="molecule type" value="Genomic_DNA"/>
</dbReference>
<dbReference type="Pfam" id="PF00385">
    <property type="entry name" value="Chromo"/>
    <property type="match status" value="1"/>
</dbReference>
<keyword evidence="2" id="KW-0539">Nucleus</keyword>
<feature type="non-terminal residue" evidence="4">
    <location>
        <position position="1"/>
    </location>
</feature>
<dbReference type="PROSITE" id="PS50013">
    <property type="entry name" value="CHROMO_2"/>
    <property type="match status" value="1"/>
</dbReference>
<sequence>YEVETILDARTHYRQKQYLVRWKGYGPEHDLWIPADNLENSPDLLQAFNQKGNRTQTKRLFLAVSQHEQQSGLELFYTLSTVLSLIGLRKMCS</sequence>
<evidence type="ECO:0000259" key="3">
    <source>
        <dbReference type="PROSITE" id="PS50013"/>
    </source>
</evidence>
<dbReference type="InterPro" id="IPR000953">
    <property type="entry name" value="Chromo/chromo_shadow_dom"/>
</dbReference>
<accession>A0A2P6MPY6</accession>
<dbReference type="InParanoid" id="A0A2P6MPY6"/>
<gene>
    <name evidence="4" type="ORF">PROFUN_16197</name>
</gene>
<reference evidence="4 5" key="1">
    <citation type="journal article" date="2018" name="Genome Biol. Evol.">
        <title>Multiple Roots of Fruiting Body Formation in Amoebozoa.</title>
        <authorList>
            <person name="Hillmann F."/>
            <person name="Forbes G."/>
            <person name="Novohradska S."/>
            <person name="Ferling I."/>
            <person name="Riege K."/>
            <person name="Groth M."/>
            <person name="Westermann M."/>
            <person name="Marz M."/>
            <person name="Spaller T."/>
            <person name="Winckler T."/>
            <person name="Schaap P."/>
            <person name="Glockner G."/>
        </authorList>
    </citation>
    <scope>NUCLEOTIDE SEQUENCE [LARGE SCALE GENOMIC DNA]</scope>
    <source>
        <strain evidence="4 5">Jena</strain>
    </source>
</reference>
<comment type="caution">
    <text evidence="4">The sequence shown here is derived from an EMBL/GenBank/DDBJ whole genome shotgun (WGS) entry which is preliminary data.</text>
</comment>
<evidence type="ECO:0000256" key="2">
    <source>
        <dbReference type="ARBA" id="ARBA00023242"/>
    </source>
</evidence>
<proteinExistence type="predicted"/>